<dbReference type="AlphaFoldDB" id="A0A1E3PZC6"/>
<dbReference type="InterPro" id="IPR036322">
    <property type="entry name" value="WD40_repeat_dom_sf"/>
</dbReference>
<dbReference type="STRING" id="675824.A0A1E3PZC6"/>
<proteinExistence type="predicted"/>
<keyword evidence="2" id="KW-1185">Reference proteome</keyword>
<dbReference type="Gene3D" id="2.130.10.10">
    <property type="entry name" value="YVTN repeat-like/Quinoprotein amine dehydrogenase"/>
    <property type="match status" value="1"/>
</dbReference>
<dbReference type="EMBL" id="KV454299">
    <property type="protein sequence ID" value="ODQ70648.1"/>
    <property type="molecule type" value="Genomic_DNA"/>
</dbReference>
<reference evidence="1 2" key="1">
    <citation type="journal article" date="2016" name="Proc. Natl. Acad. Sci. U.S.A.">
        <title>Comparative genomics of biotechnologically important yeasts.</title>
        <authorList>
            <person name="Riley R."/>
            <person name="Haridas S."/>
            <person name="Wolfe K.H."/>
            <person name="Lopes M.R."/>
            <person name="Hittinger C.T."/>
            <person name="Goeker M."/>
            <person name="Salamov A.A."/>
            <person name="Wisecaver J.H."/>
            <person name="Long T.M."/>
            <person name="Calvey C.H."/>
            <person name="Aerts A.L."/>
            <person name="Barry K.W."/>
            <person name="Choi C."/>
            <person name="Clum A."/>
            <person name="Coughlan A.Y."/>
            <person name="Deshpande S."/>
            <person name="Douglass A.P."/>
            <person name="Hanson S.J."/>
            <person name="Klenk H.-P."/>
            <person name="LaButti K.M."/>
            <person name="Lapidus A."/>
            <person name="Lindquist E.A."/>
            <person name="Lipzen A.M."/>
            <person name="Meier-Kolthoff J.P."/>
            <person name="Ohm R.A."/>
            <person name="Otillar R.P."/>
            <person name="Pangilinan J.L."/>
            <person name="Peng Y."/>
            <person name="Rokas A."/>
            <person name="Rosa C.A."/>
            <person name="Scheuner C."/>
            <person name="Sibirny A.A."/>
            <person name="Slot J.C."/>
            <person name="Stielow J.B."/>
            <person name="Sun H."/>
            <person name="Kurtzman C.P."/>
            <person name="Blackwell M."/>
            <person name="Grigoriev I.V."/>
            <person name="Jeffries T.W."/>
        </authorList>
    </citation>
    <scope>NUCLEOTIDE SEQUENCE [LARGE SCALE GENOMIC DNA]</scope>
    <source>
        <strain evidence="1 2">NRRL Y-11557</strain>
    </source>
</reference>
<dbReference type="OrthoDB" id="1367865at2759"/>
<dbReference type="Proteomes" id="UP000094385">
    <property type="component" value="Unassembled WGS sequence"/>
</dbReference>
<evidence type="ECO:0000313" key="1">
    <source>
        <dbReference type="EMBL" id="ODQ70648.1"/>
    </source>
</evidence>
<dbReference type="SUPFAM" id="SSF50978">
    <property type="entry name" value="WD40 repeat-like"/>
    <property type="match status" value="1"/>
</dbReference>
<evidence type="ECO:0000313" key="2">
    <source>
        <dbReference type="Proteomes" id="UP000094385"/>
    </source>
</evidence>
<organism evidence="1 2">
    <name type="scientific">Lipomyces starkeyi NRRL Y-11557</name>
    <dbReference type="NCBI Taxonomy" id="675824"/>
    <lineage>
        <taxon>Eukaryota</taxon>
        <taxon>Fungi</taxon>
        <taxon>Dikarya</taxon>
        <taxon>Ascomycota</taxon>
        <taxon>Saccharomycotina</taxon>
        <taxon>Lipomycetes</taxon>
        <taxon>Lipomycetales</taxon>
        <taxon>Lipomycetaceae</taxon>
        <taxon>Lipomyces</taxon>
    </lineage>
</organism>
<accession>A0A1E3PZC6</accession>
<protein>
    <submittedName>
        <fullName evidence="1">Uncharacterized protein</fullName>
    </submittedName>
</protein>
<name>A0A1E3PZC6_LIPST</name>
<sequence length="152" mass="16958">MIIIWMLDEQGKDRHDVEEPVNIKDLAAKATEAAMQELVRGHGWMRDEAESDKLREEMKEIVWRADARHAIRDNTVLCGGLVGEGSSPFIDDGRSLVYITEHLASSPGAAMTSTIVVWDMEKREERLSLEGHTDRITWVGISPDKATLASAS</sequence>
<dbReference type="InterPro" id="IPR015943">
    <property type="entry name" value="WD40/YVTN_repeat-like_dom_sf"/>
</dbReference>
<gene>
    <name evidence="1" type="ORF">LIPSTDRAFT_5419</name>
</gene>